<sequence length="302" mass="30953">MSAKVVVVGSLNMDLVARAQRLPRAGETLPGESFFTVPGGKGANQAVAVARLGGSVAMIGNVGDDDYGRQLHRALYVEGIDCQGVSTCQGVSSGVALITVDAASQNCIVIIPGGNGLLTPQSVQRFDALLQAAEVIICQLEVPADTVAWTLARGRELGKRVILNPAPATGPLPAGWFAHIDYLTPNESEAEALTGVAVADLDSARRAGERLLQLGAGKVIITLGAQGALLVTPQGHQHFPAPLVQPLDTTAAGDTFIGGFAAGLVRGLEEGEAIAFGQRAAALSVTRAGAQPSIPYLAELAP</sequence>
<dbReference type="PROSITE" id="PS00584">
    <property type="entry name" value="PFKB_KINASES_2"/>
    <property type="match status" value="1"/>
</dbReference>
<protein>
    <recommendedName>
        <fullName evidence="3 13">Ribokinase</fullName>
        <shortName evidence="13">RK</shortName>
        <ecNumber evidence="2 13">2.7.1.15</ecNumber>
    </recommendedName>
</protein>
<evidence type="ECO:0000313" key="15">
    <source>
        <dbReference type="EMBL" id="APO81833.1"/>
    </source>
</evidence>
<evidence type="ECO:0000259" key="14">
    <source>
        <dbReference type="Pfam" id="PF00294"/>
    </source>
</evidence>
<feature type="binding site" evidence="13">
    <location>
        <position position="293"/>
    </location>
    <ligand>
        <name>K(+)</name>
        <dbReference type="ChEBI" id="CHEBI:29103"/>
    </ligand>
</feature>
<comment type="pathway">
    <text evidence="13">Carbohydrate metabolism; D-ribose degradation; D-ribose 5-phosphate from beta-D-ribopyranose: step 2/2.</text>
</comment>
<dbReference type="InterPro" id="IPR011611">
    <property type="entry name" value="PfkB_dom"/>
</dbReference>
<dbReference type="GO" id="GO:0019303">
    <property type="term" value="P:D-ribose catabolic process"/>
    <property type="evidence" value="ECO:0007669"/>
    <property type="project" value="UniProtKB-UniRule"/>
</dbReference>
<dbReference type="PRINTS" id="PR00990">
    <property type="entry name" value="RIBOKINASE"/>
</dbReference>
<dbReference type="RefSeq" id="WP_075044737.1">
    <property type="nucleotide sequence ID" value="NZ_CP018743.1"/>
</dbReference>
<evidence type="ECO:0000256" key="8">
    <source>
        <dbReference type="ARBA" id="ARBA00022777"/>
    </source>
</evidence>
<feature type="binding site" evidence="13">
    <location>
        <position position="141"/>
    </location>
    <ligand>
        <name>substrate</name>
    </ligand>
</feature>
<dbReference type="PROSITE" id="PS00583">
    <property type="entry name" value="PFKB_KINASES_1"/>
    <property type="match status" value="1"/>
</dbReference>
<evidence type="ECO:0000256" key="7">
    <source>
        <dbReference type="ARBA" id="ARBA00022741"/>
    </source>
</evidence>
<feature type="binding site" evidence="13">
    <location>
        <begin position="222"/>
        <end position="227"/>
    </location>
    <ligand>
        <name>ATP</name>
        <dbReference type="ChEBI" id="CHEBI:30616"/>
    </ligand>
</feature>
<dbReference type="InterPro" id="IPR029056">
    <property type="entry name" value="Ribokinase-like"/>
</dbReference>
<feature type="binding site" evidence="13">
    <location>
        <position position="254"/>
    </location>
    <ligand>
        <name>substrate</name>
    </ligand>
</feature>
<comment type="subunit">
    <text evidence="13">Homodimer.</text>
</comment>
<comment type="function">
    <text evidence="13">Catalyzes the phosphorylation of ribose at O-5 in a reaction requiring ATP and magnesium. The resulting D-ribose-5-phosphate can then be used either for sythesis of nucleotides, histidine, and tryptophan, or as a component of the pentose phosphate pathway.</text>
</comment>
<keyword evidence="6 13" id="KW-0479">Metal-binding</keyword>
<dbReference type="Gene3D" id="3.40.1190.20">
    <property type="match status" value="1"/>
</dbReference>
<feature type="domain" description="Carbohydrate kinase PfkB" evidence="14">
    <location>
        <begin position="3"/>
        <end position="295"/>
    </location>
</feature>
<keyword evidence="11 13" id="KW-0630">Potassium</keyword>
<dbReference type="GO" id="GO:0004747">
    <property type="term" value="F:ribokinase activity"/>
    <property type="evidence" value="ECO:0007669"/>
    <property type="project" value="UniProtKB-UniRule"/>
</dbReference>
<dbReference type="Proteomes" id="UP000185146">
    <property type="component" value="Chromosome"/>
</dbReference>
<comment type="activity regulation">
    <text evidence="13">Activated by a monovalent cation that binds near, but not in, the active site. The most likely occupant of the site in vivo is potassium. Ion binding induces a conformational change that may alter substrate affinity.</text>
</comment>
<accession>A0A1L5PNW4</accession>
<dbReference type="Pfam" id="PF00294">
    <property type="entry name" value="PfkB"/>
    <property type="match status" value="1"/>
</dbReference>
<evidence type="ECO:0000256" key="3">
    <source>
        <dbReference type="ARBA" id="ARBA00016943"/>
    </source>
</evidence>
<evidence type="ECO:0000256" key="13">
    <source>
        <dbReference type="HAMAP-Rule" id="MF_01987"/>
    </source>
</evidence>
<dbReference type="InterPro" id="IPR002173">
    <property type="entry name" value="Carboh/pur_kinase_PfkB_CS"/>
</dbReference>
<feature type="binding site" evidence="13">
    <location>
        <begin position="40"/>
        <end position="44"/>
    </location>
    <ligand>
        <name>substrate</name>
    </ligand>
</feature>
<dbReference type="SUPFAM" id="SSF53613">
    <property type="entry name" value="Ribokinase-like"/>
    <property type="match status" value="1"/>
</dbReference>
<feature type="binding site" evidence="13">
    <location>
        <position position="248"/>
    </location>
    <ligand>
        <name>K(+)</name>
        <dbReference type="ChEBI" id="CHEBI:29103"/>
    </ligand>
</feature>
<feature type="binding site" evidence="13">
    <location>
        <begin position="253"/>
        <end position="254"/>
    </location>
    <ligand>
        <name>ATP</name>
        <dbReference type="ChEBI" id="CHEBI:30616"/>
    </ligand>
</feature>
<dbReference type="HAMAP" id="MF_01987">
    <property type="entry name" value="Ribokinase"/>
    <property type="match status" value="1"/>
</dbReference>
<organism evidence="15 16">
    <name type="scientific">Pseudomonas putida</name>
    <name type="common">Arthrobacter siderocapsulatus</name>
    <dbReference type="NCBI Taxonomy" id="303"/>
    <lineage>
        <taxon>Bacteria</taxon>
        <taxon>Pseudomonadati</taxon>
        <taxon>Pseudomonadota</taxon>
        <taxon>Gammaproteobacteria</taxon>
        <taxon>Pseudomonadales</taxon>
        <taxon>Pseudomonadaceae</taxon>
        <taxon>Pseudomonas</taxon>
    </lineage>
</organism>
<dbReference type="EMBL" id="CP018743">
    <property type="protein sequence ID" value="APO81833.1"/>
    <property type="molecule type" value="Genomic_DNA"/>
</dbReference>
<comment type="cofactor">
    <cofactor evidence="13">
        <name>Mg(2+)</name>
        <dbReference type="ChEBI" id="CHEBI:18420"/>
    </cofactor>
    <text evidence="13">Requires a divalent cation, most likely magnesium in vivo, as an electrophilic catalyst to aid phosphoryl group transfer. It is the chelate of the metal and the nucleotide that is the actual substrate.</text>
</comment>
<keyword evidence="5 13" id="KW-0808">Transferase</keyword>
<evidence type="ECO:0000313" key="16">
    <source>
        <dbReference type="Proteomes" id="UP000185146"/>
    </source>
</evidence>
<feature type="binding site" evidence="13">
    <location>
        <position position="289"/>
    </location>
    <ligand>
        <name>K(+)</name>
        <dbReference type="ChEBI" id="CHEBI:29103"/>
    </ligand>
</feature>
<proteinExistence type="inferred from homology"/>
<keyword evidence="9 13" id="KW-0067">ATP-binding</keyword>
<dbReference type="PANTHER" id="PTHR10584:SF166">
    <property type="entry name" value="RIBOKINASE"/>
    <property type="match status" value="1"/>
</dbReference>
<feature type="binding site" evidence="13">
    <location>
        <position position="284"/>
    </location>
    <ligand>
        <name>K(+)</name>
        <dbReference type="ChEBI" id="CHEBI:29103"/>
    </ligand>
</feature>
<keyword evidence="4 13" id="KW-0963">Cytoplasm</keyword>
<evidence type="ECO:0000256" key="1">
    <source>
        <dbReference type="ARBA" id="ARBA00005380"/>
    </source>
</evidence>
<dbReference type="PANTHER" id="PTHR10584">
    <property type="entry name" value="SUGAR KINASE"/>
    <property type="match status" value="1"/>
</dbReference>
<feature type="binding site" evidence="13">
    <location>
        <position position="186"/>
    </location>
    <ligand>
        <name>ATP</name>
        <dbReference type="ChEBI" id="CHEBI:30616"/>
    </ligand>
</feature>
<feature type="binding site" evidence="13">
    <location>
        <position position="250"/>
    </location>
    <ligand>
        <name>K(+)</name>
        <dbReference type="ChEBI" id="CHEBI:29103"/>
    </ligand>
</feature>
<name>A0A1L5PNW4_PSEPU</name>
<dbReference type="NCBIfam" id="TIGR02152">
    <property type="entry name" value="D_ribokin_bact"/>
    <property type="match status" value="1"/>
</dbReference>
<evidence type="ECO:0000256" key="12">
    <source>
        <dbReference type="ARBA" id="ARBA00023277"/>
    </source>
</evidence>
<dbReference type="UniPathway" id="UPA00916">
    <property type="reaction ID" value="UER00889"/>
</dbReference>
<evidence type="ECO:0000256" key="5">
    <source>
        <dbReference type="ARBA" id="ARBA00022679"/>
    </source>
</evidence>
<feature type="binding site" evidence="13">
    <location>
        <begin position="12"/>
        <end position="14"/>
    </location>
    <ligand>
        <name>substrate</name>
    </ligand>
</feature>
<feature type="binding site" evidence="13">
    <location>
        <position position="287"/>
    </location>
    <ligand>
        <name>K(+)</name>
        <dbReference type="ChEBI" id="CHEBI:29103"/>
    </ligand>
</feature>
<evidence type="ECO:0000256" key="4">
    <source>
        <dbReference type="ARBA" id="ARBA00022490"/>
    </source>
</evidence>
<evidence type="ECO:0000256" key="10">
    <source>
        <dbReference type="ARBA" id="ARBA00022842"/>
    </source>
</evidence>
<keyword evidence="12 13" id="KW-0119">Carbohydrate metabolism</keyword>
<dbReference type="FunFam" id="3.40.1190.20:FF:000012">
    <property type="entry name" value="Ribokinase"/>
    <property type="match status" value="1"/>
</dbReference>
<comment type="catalytic activity">
    <reaction evidence="13">
        <text>D-ribose + ATP = D-ribose 5-phosphate + ADP + H(+)</text>
        <dbReference type="Rhea" id="RHEA:13697"/>
        <dbReference type="ChEBI" id="CHEBI:15378"/>
        <dbReference type="ChEBI" id="CHEBI:30616"/>
        <dbReference type="ChEBI" id="CHEBI:47013"/>
        <dbReference type="ChEBI" id="CHEBI:78346"/>
        <dbReference type="ChEBI" id="CHEBI:456216"/>
        <dbReference type="EC" id="2.7.1.15"/>
    </reaction>
</comment>
<comment type="similarity">
    <text evidence="13">Belongs to the carbohydrate kinase PfkB family. Ribokinase subfamily.</text>
</comment>
<keyword evidence="8 13" id="KW-0418">Kinase</keyword>
<reference evidence="15 16" key="1">
    <citation type="submission" date="2016-12" db="EMBL/GenBank/DDBJ databases">
        <title>Draft Genome Sequence of Mercury Resistant Pseudomonas DRA525.</title>
        <authorList>
            <person name="Drace K.M."/>
        </authorList>
    </citation>
    <scope>NUCLEOTIDE SEQUENCE [LARGE SCALE GENOMIC DNA]</scope>
    <source>
        <strain evidence="15 16">DRA525</strain>
    </source>
</reference>
<keyword evidence="10 13" id="KW-0460">Magnesium</keyword>
<dbReference type="CDD" id="cd01174">
    <property type="entry name" value="ribokinase"/>
    <property type="match status" value="1"/>
</dbReference>
<evidence type="ECO:0000256" key="9">
    <source>
        <dbReference type="ARBA" id="ARBA00022840"/>
    </source>
</evidence>
<dbReference type="InterPro" id="IPR002139">
    <property type="entry name" value="Ribo/fructo_kinase"/>
</dbReference>
<evidence type="ECO:0000256" key="2">
    <source>
        <dbReference type="ARBA" id="ARBA00012035"/>
    </source>
</evidence>
<dbReference type="GO" id="GO:0046872">
    <property type="term" value="F:metal ion binding"/>
    <property type="evidence" value="ECO:0007669"/>
    <property type="project" value="UniProtKB-KW"/>
</dbReference>
<comment type="subcellular location">
    <subcellularLocation>
        <location evidence="13">Cytoplasm</location>
    </subcellularLocation>
</comment>
<evidence type="ECO:0000256" key="11">
    <source>
        <dbReference type="ARBA" id="ARBA00022958"/>
    </source>
</evidence>
<gene>
    <name evidence="13" type="primary">rbsK</name>
    <name evidence="15" type="ORF">BL240_10430</name>
</gene>
<dbReference type="EC" id="2.7.1.15" evidence="2 13"/>
<comment type="caution">
    <text evidence="13">Lacks conserved residue(s) required for the propagation of feature annotation.</text>
</comment>
<evidence type="ECO:0000256" key="6">
    <source>
        <dbReference type="ARBA" id="ARBA00022723"/>
    </source>
</evidence>
<dbReference type="GO" id="GO:0005524">
    <property type="term" value="F:ATP binding"/>
    <property type="evidence" value="ECO:0007669"/>
    <property type="project" value="UniProtKB-UniRule"/>
</dbReference>
<comment type="similarity">
    <text evidence="1">Belongs to the carbohydrate kinase pfkB family.</text>
</comment>
<dbReference type="AlphaFoldDB" id="A0A1L5PNW4"/>
<dbReference type="InterPro" id="IPR011877">
    <property type="entry name" value="Ribokinase"/>
</dbReference>
<keyword evidence="7 13" id="KW-0547">Nucleotide-binding</keyword>
<feature type="active site" description="Proton acceptor" evidence="13">
    <location>
        <position position="254"/>
    </location>
</feature>
<dbReference type="GO" id="GO:0005829">
    <property type="term" value="C:cytosol"/>
    <property type="evidence" value="ECO:0007669"/>
    <property type="project" value="TreeGrafter"/>
</dbReference>